<evidence type="ECO:0000256" key="1">
    <source>
        <dbReference type="SAM" id="MobiDB-lite"/>
    </source>
</evidence>
<sequence>MNTQPPTGVRANRLYRAKPKKTRAEKKSTDDDRYAVVLAAAKQTVDILSKNGFRCAIFGGLACKLYGNSRCPNDVDIIVYPTGGRDVPDAEVVKQMIVSRGHGNYYLKKARNPAATYKILWYKNPRGGRRESKVDILVPSSADTMSLPPYIPEQRIFSPILDDGGTLPVAPFAFVLLHKLKGWSDHRASKETFKQVRYHTDGADIRRLLDTRSARLLPQTPNWWLDEVLFDERLRSDSIIRVQEYCSLFPQRAAQWRSLGIDVPDIASSQSQVVTEEEEEASAMLELDDD</sequence>
<reference evidence="2" key="1">
    <citation type="submission" date="2020-05" db="EMBL/GenBank/DDBJ databases">
        <title>Mycena genomes resolve the evolution of fungal bioluminescence.</title>
        <authorList>
            <person name="Tsai I.J."/>
        </authorList>
    </citation>
    <scope>NUCLEOTIDE SEQUENCE</scope>
    <source>
        <strain evidence="2">171206Taipei</strain>
    </source>
</reference>
<accession>A0A8H6SX47</accession>
<feature type="region of interest" description="Disordered" evidence="1">
    <location>
        <begin position="1"/>
        <end position="28"/>
    </location>
</feature>
<dbReference type="Gene3D" id="3.30.460.40">
    <property type="match status" value="1"/>
</dbReference>
<organism evidence="2 3">
    <name type="scientific">Mycena indigotica</name>
    <dbReference type="NCBI Taxonomy" id="2126181"/>
    <lineage>
        <taxon>Eukaryota</taxon>
        <taxon>Fungi</taxon>
        <taxon>Dikarya</taxon>
        <taxon>Basidiomycota</taxon>
        <taxon>Agaricomycotina</taxon>
        <taxon>Agaricomycetes</taxon>
        <taxon>Agaricomycetidae</taxon>
        <taxon>Agaricales</taxon>
        <taxon>Marasmiineae</taxon>
        <taxon>Mycenaceae</taxon>
        <taxon>Mycena</taxon>
    </lineage>
</organism>
<dbReference type="OrthoDB" id="3133286at2759"/>
<name>A0A8H6SX47_9AGAR</name>
<dbReference type="SUPFAM" id="SSF81301">
    <property type="entry name" value="Nucleotidyltransferase"/>
    <property type="match status" value="1"/>
</dbReference>
<dbReference type="AlphaFoldDB" id="A0A8H6SX47"/>
<dbReference type="RefSeq" id="XP_037222607.1">
    <property type="nucleotide sequence ID" value="XM_037362315.1"/>
</dbReference>
<dbReference type="GeneID" id="59344831"/>
<gene>
    <name evidence="2" type="ORF">MIND_00553700</name>
</gene>
<comment type="caution">
    <text evidence="2">The sequence shown here is derived from an EMBL/GenBank/DDBJ whole genome shotgun (WGS) entry which is preliminary data.</text>
</comment>
<feature type="compositionally biased region" description="Acidic residues" evidence="1">
    <location>
        <begin position="275"/>
        <end position="290"/>
    </location>
</feature>
<feature type="region of interest" description="Disordered" evidence="1">
    <location>
        <begin position="270"/>
        <end position="290"/>
    </location>
</feature>
<feature type="compositionally biased region" description="Basic residues" evidence="1">
    <location>
        <begin position="13"/>
        <end position="24"/>
    </location>
</feature>
<proteinExistence type="predicted"/>
<evidence type="ECO:0000313" key="2">
    <source>
        <dbReference type="EMBL" id="KAF7307588.1"/>
    </source>
</evidence>
<protein>
    <submittedName>
        <fullName evidence="2">Uncharacterized protein</fullName>
    </submittedName>
</protein>
<dbReference type="EMBL" id="JACAZF010000004">
    <property type="protein sequence ID" value="KAF7307588.1"/>
    <property type="molecule type" value="Genomic_DNA"/>
</dbReference>
<evidence type="ECO:0000313" key="3">
    <source>
        <dbReference type="Proteomes" id="UP000636479"/>
    </source>
</evidence>
<dbReference type="InterPro" id="IPR043519">
    <property type="entry name" value="NT_sf"/>
</dbReference>
<keyword evidence="3" id="KW-1185">Reference proteome</keyword>
<dbReference type="Proteomes" id="UP000636479">
    <property type="component" value="Unassembled WGS sequence"/>
</dbReference>